<proteinExistence type="predicted"/>
<protein>
    <submittedName>
        <fullName evidence="1">DUF2922 domain-containing protein</fullName>
    </submittedName>
</protein>
<keyword evidence="2" id="KW-1185">Reference proteome</keyword>
<reference evidence="2" key="1">
    <citation type="journal article" date="2019" name="Int. J. Syst. Evol. Microbiol.">
        <title>The Global Catalogue of Microorganisms (GCM) 10K type strain sequencing project: providing services to taxonomists for standard genome sequencing and annotation.</title>
        <authorList>
            <consortium name="The Broad Institute Genomics Platform"/>
            <consortium name="The Broad Institute Genome Sequencing Center for Infectious Disease"/>
            <person name="Wu L."/>
            <person name="Ma J."/>
        </authorList>
    </citation>
    <scope>NUCLEOTIDE SEQUENCE [LARGE SCALE GENOMIC DNA]</scope>
    <source>
        <strain evidence="2">CCM 8951</strain>
    </source>
</reference>
<comment type="caution">
    <text evidence="1">The sequence shown here is derived from an EMBL/GenBank/DDBJ whole genome shotgun (WGS) entry which is preliminary data.</text>
</comment>
<name>A0ABW4DNY2_9LACO</name>
<dbReference type="Pfam" id="PF11148">
    <property type="entry name" value="DUF2922"/>
    <property type="match status" value="1"/>
</dbReference>
<dbReference type="InterPro" id="IPR021321">
    <property type="entry name" value="DUF2922"/>
</dbReference>
<accession>A0ABW4DNY2</accession>
<dbReference type="Proteomes" id="UP001597244">
    <property type="component" value="Unassembled WGS sequence"/>
</dbReference>
<evidence type="ECO:0000313" key="1">
    <source>
        <dbReference type="EMBL" id="MFD1465764.1"/>
    </source>
</evidence>
<organism evidence="1 2">
    <name type="scientific">Lapidilactobacillus mulanensis</name>
    <dbReference type="NCBI Taxonomy" id="2485999"/>
    <lineage>
        <taxon>Bacteria</taxon>
        <taxon>Bacillati</taxon>
        <taxon>Bacillota</taxon>
        <taxon>Bacilli</taxon>
        <taxon>Lactobacillales</taxon>
        <taxon>Lactobacillaceae</taxon>
        <taxon>Lapidilactobacillus</taxon>
    </lineage>
</organism>
<evidence type="ECO:0000313" key="2">
    <source>
        <dbReference type="Proteomes" id="UP001597244"/>
    </source>
</evidence>
<dbReference type="EMBL" id="JBHTOF010000081">
    <property type="protein sequence ID" value="MFD1465764.1"/>
    <property type="molecule type" value="Genomic_DNA"/>
</dbReference>
<gene>
    <name evidence="1" type="ORF">ACFQ4L_06785</name>
</gene>
<dbReference type="RefSeq" id="WP_125578704.1">
    <property type="nucleotide sequence ID" value="NZ_JBHTOF010000081.1"/>
</dbReference>
<sequence length="82" mass="9129">MKKLQMHYKGSTGKKHTLGLSQINESLDDKTVREQMAAIAAARLFKNGDEDLYTQPLSANYSETVLTPIFDDEVVAEQTPAE</sequence>